<dbReference type="GO" id="GO:0003743">
    <property type="term" value="F:translation initiation factor activity"/>
    <property type="evidence" value="ECO:0007669"/>
    <property type="project" value="InterPro"/>
</dbReference>
<dbReference type="InterPro" id="IPR009695">
    <property type="entry name" value="Diacylglyc_glucosyltr_N"/>
</dbReference>
<dbReference type="Pfam" id="PF04101">
    <property type="entry name" value="Glyco_tran_28_C"/>
    <property type="match status" value="1"/>
</dbReference>
<keyword evidence="3" id="KW-0328">Glycosyltransferase</keyword>
<reference evidence="10" key="1">
    <citation type="journal article" date="2013" name="Nature">
        <title>Pan genome of the phytoplankton Emiliania underpins its global distribution.</title>
        <authorList>
            <person name="Read B.A."/>
            <person name="Kegel J."/>
            <person name="Klute M.J."/>
            <person name="Kuo A."/>
            <person name="Lefebvre S.C."/>
            <person name="Maumus F."/>
            <person name="Mayer C."/>
            <person name="Miller J."/>
            <person name="Monier A."/>
            <person name="Salamov A."/>
            <person name="Young J."/>
            <person name="Aguilar M."/>
            <person name="Claverie J.M."/>
            <person name="Frickenhaus S."/>
            <person name="Gonzalez K."/>
            <person name="Herman E.K."/>
            <person name="Lin Y.C."/>
            <person name="Napier J."/>
            <person name="Ogata H."/>
            <person name="Sarno A.F."/>
            <person name="Shmutz J."/>
            <person name="Schroeder D."/>
            <person name="de Vargas C."/>
            <person name="Verret F."/>
            <person name="von Dassow P."/>
            <person name="Valentin K."/>
            <person name="Van de Peer Y."/>
            <person name="Wheeler G."/>
            <person name="Dacks J.B."/>
            <person name="Delwiche C.F."/>
            <person name="Dyhrman S.T."/>
            <person name="Glockner G."/>
            <person name="John U."/>
            <person name="Richards T."/>
            <person name="Worden A.Z."/>
            <person name="Zhang X."/>
            <person name="Grigoriev I.V."/>
            <person name="Allen A.E."/>
            <person name="Bidle K."/>
            <person name="Borodovsky M."/>
            <person name="Bowler C."/>
            <person name="Brownlee C."/>
            <person name="Cock J.M."/>
            <person name="Elias M."/>
            <person name="Gladyshev V.N."/>
            <person name="Groth M."/>
            <person name="Guda C."/>
            <person name="Hadaegh A."/>
            <person name="Iglesias-Rodriguez M.D."/>
            <person name="Jenkins J."/>
            <person name="Jones B.M."/>
            <person name="Lawson T."/>
            <person name="Leese F."/>
            <person name="Lindquist E."/>
            <person name="Lobanov A."/>
            <person name="Lomsadze A."/>
            <person name="Malik S.B."/>
            <person name="Marsh M.E."/>
            <person name="Mackinder L."/>
            <person name="Mock T."/>
            <person name="Mueller-Roeber B."/>
            <person name="Pagarete A."/>
            <person name="Parker M."/>
            <person name="Probert I."/>
            <person name="Quesneville H."/>
            <person name="Raines C."/>
            <person name="Rensing S.A."/>
            <person name="Riano-Pachon D.M."/>
            <person name="Richier S."/>
            <person name="Rokitta S."/>
            <person name="Shiraiwa Y."/>
            <person name="Soanes D.M."/>
            <person name="van der Giezen M."/>
            <person name="Wahlund T.M."/>
            <person name="Williams B."/>
            <person name="Wilson W."/>
            <person name="Wolfe G."/>
            <person name="Wurch L.L."/>
        </authorList>
    </citation>
    <scope>NUCLEOTIDE SEQUENCE</scope>
</reference>
<evidence type="ECO:0000259" key="8">
    <source>
        <dbReference type="Pfam" id="PF06925"/>
    </source>
</evidence>
<comment type="subcellular location">
    <subcellularLocation>
        <location evidence="5">Plastid</location>
        <location evidence="5">Chloroplast membrane</location>
    </subcellularLocation>
</comment>
<evidence type="ECO:0000259" key="7">
    <source>
        <dbReference type="Pfam" id="PF04101"/>
    </source>
</evidence>
<keyword evidence="10" id="KW-1185">Reference proteome</keyword>
<dbReference type="GeneID" id="17261734"/>
<feature type="domain" description="Glycosyl transferase family 28 C-terminal" evidence="7">
    <location>
        <begin position="295"/>
        <end position="369"/>
    </location>
</feature>
<dbReference type="PANTHER" id="PTHR43025:SF3">
    <property type="entry name" value="MONOGALACTOSYLDIACYLGLYCEROL SYNTHASE 1, CHLOROPLASTIC"/>
    <property type="match status" value="1"/>
</dbReference>
<keyword evidence="4" id="KW-0808">Transferase</keyword>
<dbReference type="GO" id="GO:0009247">
    <property type="term" value="P:glycolipid biosynthetic process"/>
    <property type="evidence" value="ECO:0007669"/>
    <property type="project" value="InterPro"/>
</dbReference>
<dbReference type="Pfam" id="PF06925">
    <property type="entry name" value="MGDG_synth"/>
    <property type="match status" value="1"/>
</dbReference>
<evidence type="ECO:0000256" key="1">
    <source>
        <dbReference type="ARBA" id="ARBA00006962"/>
    </source>
</evidence>
<dbReference type="EC" id="2.4.1.46" evidence="2"/>
<evidence type="ECO:0000256" key="4">
    <source>
        <dbReference type="ARBA" id="ARBA00022679"/>
    </source>
</evidence>
<protein>
    <recommendedName>
        <fullName evidence="2">monogalactosyldiacylglycerol synthase</fullName>
        <ecNumber evidence="2">2.4.1.46</ecNumber>
    </recommendedName>
</protein>
<dbReference type="HOGENOM" id="CLU_448673_0_0_1"/>
<comment type="similarity">
    <text evidence="1">Belongs to the glycosyltransferase 28 family.</text>
</comment>
<dbReference type="KEGG" id="ehx:EMIHUDRAFT_470522"/>
<evidence type="ECO:0000313" key="10">
    <source>
        <dbReference type="Proteomes" id="UP000013827"/>
    </source>
</evidence>
<evidence type="ECO:0000256" key="5">
    <source>
        <dbReference type="ARBA" id="ARBA00046299"/>
    </source>
</evidence>
<dbReference type="InterPro" id="IPR007235">
    <property type="entry name" value="Glyco_trans_28_C"/>
</dbReference>
<dbReference type="GO" id="GO:0031969">
    <property type="term" value="C:chloroplast membrane"/>
    <property type="evidence" value="ECO:0007669"/>
    <property type="project" value="UniProtKB-SubCell"/>
</dbReference>
<dbReference type="OMA" id="YLPQLSC"/>
<dbReference type="Gene3D" id="3.30.760.10">
    <property type="entry name" value="RNA Cap, Translation Initiation Factor Eif4e"/>
    <property type="match status" value="1"/>
</dbReference>
<evidence type="ECO:0000256" key="6">
    <source>
        <dbReference type="SAM" id="SignalP"/>
    </source>
</evidence>
<evidence type="ECO:0000256" key="3">
    <source>
        <dbReference type="ARBA" id="ARBA00022676"/>
    </source>
</evidence>
<accession>A0A0D3IWF1</accession>
<evidence type="ECO:0000256" key="2">
    <source>
        <dbReference type="ARBA" id="ARBA00012615"/>
    </source>
</evidence>
<dbReference type="InterPro" id="IPR023398">
    <property type="entry name" value="TIF_eIF4e-like"/>
</dbReference>
<name>A0A0D3IWF1_EMIH1</name>
<dbReference type="SUPFAM" id="SSF53756">
    <property type="entry name" value="UDP-Glycosyltransferase/glycogen phosphorylase"/>
    <property type="match status" value="1"/>
</dbReference>
<dbReference type="Pfam" id="PF01652">
    <property type="entry name" value="IF4E"/>
    <property type="match status" value="1"/>
</dbReference>
<dbReference type="InterPro" id="IPR001040">
    <property type="entry name" value="TIF_eIF_4E"/>
</dbReference>
<dbReference type="eggNOG" id="KOG1670">
    <property type="taxonomic scope" value="Eukaryota"/>
</dbReference>
<feature type="domain" description="Diacylglycerol glucosyltransferase N-terminal" evidence="8">
    <location>
        <begin position="225"/>
        <end position="279"/>
    </location>
</feature>
<evidence type="ECO:0000313" key="9">
    <source>
        <dbReference type="EnsemblProtists" id="EOD15586"/>
    </source>
</evidence>
<dbReference type="PANTHER" id="PTHR43025">
    <property type="entry name" value="MONOGALACTOSYLDIACYLGLYCEROL SYNTHASE"/>
    <property type="match status" value="1"/>
</dbReference>
<dbReference type="InterPro" id="IPR050519">
    <property type="entry name" value="Glycosyltransf_28_UgtP"/>
</dbReference>
<dbReference type="RefSeq" id="XP_005768015.1">
    <property type="nucleotide sequence ID" value="XM_005767958.1"/>
</dbReference>
<dbReference type="AlphaFoldDB" id="A0A0D3IWF1"/>
<dbReference type="PaxDb" id="2903-EOD15586"/>
<keyword evidence="6" id="KW-0732">Signal</keyword>
<dbReference type="Gene3D" id="3.40.50.2000">
    <property type="entry name" value="Glycogen Phosphorylase B"/>
    <property type="match status" value="1"/>
</dbReference>
<reference evidence="9" key="2">
    <citation type="submission" date="2024-10" db="UniProtKB">
        <authorList>
            <consortium name="EnsemblProtists"/>
        </authorList>
    </citation>
    <scope>IDENTIFICATION</scope>
</reference>
<dbReference type="GO" id="GO:0003723">
    <property type="term" value="F:RNA binding"/>
    <property type="evidence" value="ECO:0007669"/>
    <property type="project" value="InterPro"/>
</dbReference>
<feature type="chain" id="PRO_5044275325" description="monogalactosyldiacylglycerol synthase" evidence="6">
    <location>
        <begin position="22"/>
        <end position="609"/>
    </location>
</feature>
<dbReference type="Proteomes" id="UP000013827">
    <property type="component" value="Unassembled WGS sequence"/>
</dbReference>
<feature type="signal peptide" evidence="6">
    <location>
        <begin position="1"/>
        <end position="21"/>
    </location>
</feature>
<sequence length="609" mass="66830">MGLMRLLLSLPLLLLSHGSSAATSHGSSAAAAAPPHALHPLLTSLRSVRERLTRRRKKRILILISDTGGGHRASAQALAGLIGRQHGESIEASVSLPSALRPPPAALHRPCPALRMVSQYRYMQSRPLLWGTMYRTSAFPPTRFLFNSAQRLLAKSGIRACIAQHEPDLVISMHPLCQTVPLQALASLAHDGPSPSSVASPPRRGIRVRWRPRRRAGVSGGEARGRVPFVTVVTDLGAAHPLWLHPGVDLCFVPSSSFVRAAKSKGLTDAQLRLHGLPVRHDFAVQRRRGAAARRELGKRGEPVQLVVICGRNARLQQQLRETEWAPSIHVVVEGFVTRMSEFMAAADCLITKAGPGTIAEASICGLPVMLSGRAASLGPLHLPGQETGNVRHVLSNGFGAYSRNPRTIAATVSRWLSSPSELQTLSRNARAASRPGATADIVRDVLRLLEDRLEEGGQGAVATVEDFWRAWNNIPKPSEIFYDGRTRKKFASRTVEAFSVFKKNIKPEWEDPANRSGAEWYCRRAFTMPQLDEFWLHIVLGMIGETLDAGDEICGARVVDKSVNGRTMYRLELWFRKNDDALSKELLAKMQEALGKGAQTCKWDLRSH</sequence>
<proteinExistence type="inferred from homology"/>
<organism evidence="9 10">
    <name type="scientific">Emiliania huxleyi (strain CCMP1516)</name>
    <dbReference type="NCBI Taxonomy" id="280463"/>
    <lineage>
        <taxon>Eukaryota</taxon>
        <taxon>Haptista</taxon>
        <taxon>Haptophyta</taxon>
        <taxon>Prymnesiophyceae</taxon>
        <taxon>Isochrysidales</taxon>
        <taxon>Noelaerhabdaceae</taxon>
        <taxon>Emiliania</taxon>
    </lineage>
</organism>
<dbReference type="STRING" id="2903.R1DXY0"/>
<dbReference type="GO" id="GO:0046509">
    <property type="term" value="F:1,2-diacylglycerol 3-beta-galactosyltransferase activity"/>
    <property type="evidence" value="ECO:0007669"/>
    <property type="project" value="UniProtKB-EC"/>
</dbReference>
<dbReference type="EnsemblProtists" id="EOD15586">
    <property type="protein sequence ID" value="EOD15586"/>
    <property type="gene ID" value="EMIHUDRAFT_470522"/>
</dbReference>
<dbReference type="SUPFAM" id="SSF55418">
    <property type="entry name" value="eIF4e-like"/>
    <property type="match status" value="1"/>
</dbReference>